<protein>
    <submittedName>
        <fullName evidence="2">Uncharacterized protein</fullName>
    </submittedName>
</protein>
<feature type="transmembrane region" description="Helical" evidence="1">
    <location>
        <begin position="298"/>
        <end position="319"/>
    </location>
</feature>
<keyword evidence="1" id="KW-0812">Transmembrane</keyword>
<comment type="caution">
    <text evidence="2">The sequence shown here is derived from an EMBL/GenBank/DDBJ whole genome shotgun (WGS) entry which is preliminary data.</text>
</comment>
<evidence type="ECO:0000313" key="3">
    <source>
        <dbReference type="Proteomes" id="UP000820818"/>
    </source>
</evidence>
<keyword evidence="3" id="KW-1185">Reference proteome</keyword>
<sequence length="335" mass="39819">MPIRDICSKIFYEELYPLWERAAIPVKPAKKCTDQLVSLNSKFLAMKKIPMIRQKSNNYESKLREFQSSLNCLCDLAPRDVKDVMRRSRNSNWQEDGMGPSDDLKFLSLMKSYRDEDEIAAMYCTKSVLNHLWYLTQELVILSIFDREITLLFRHQMVLKLLRFPHPITYGSQKPIFPTITPLLVDFPNDLIHFIGPRSWLLFDLFKLTDEKVDWMKAPAHCWNDMAGYRNAEKIVRSLEVVNDCAERAIKLVSEFKDSCVNINDQNFLFQVVEEYRNRFNKRRSDWGFVNIIKMWDMYLSIFLLEFFFWHVSQIYIYHSSNRRNICVMGSRVIV</sequence>
<organism evidence="2 3">
    <name type="scientific">Daphnia sinensis</name>
    <dbReference type="NCBI Taxonomy" id="1820382"/>
    <lineage>
        <taxon>Eukaryota</taxon>
        <taxon>Metazoa</taxon>
        <taxon>Ecdysozoa</taxon>
        <taxon>Arthropoda</taxon>
        <taxon>Crustacea</taxon>
        <taxon>Branchiopoda</taxon>
        <taxon>Diplostraca</taxon>
        <taxon>Cladocera</taxon>
        <taxon>Anomopoda</taxon>
        <taxon>Daphniidae</taxon>
        <taxon>Daphnia</taxon>
        <taxon>Daphnia similis group</taxon>
    </lineage>
</organism>
<keyword evidence="1" id="KW-1133">Transmembrane helix</keyword>
<evidence type="ECO:0000313" key="2">
    <source>
        <dbReference type="EMBL" id="KAI9553762.1"/>
    </source>
</evidence>
<gene>
    <name evidence="2" type="ORF">GHT06_019020</name>
</gene>
<evidence type="ECO:0000256" key="1">
    <source>
        <dbReference type="SAM" id="Phobius"/>
    </source>
</evidence>
<name>A0AAD5KKR4_9CRUS</name>
<dbReference type="PANTHER" id="PTHR46113:SF1">
    <property type="entry name" value="PEPTIDASE M17 LEUCYL AMINOPEPTIDASE N-TERMINAL DOMAIN-CONTAINING PROTEIN"/>
    <property type="match status" value="1"/>
</dbReference>
<proteinExistence type="predicted"/>
<accession>A0AAD5KKR4</accession>
<reference evidence="2 3" key="1">
    <citation type="submission" date="2022-05" db="EMBL/GenBank/DDBJ databases">
        <title>A multi-omics perspective on studying reproductive biology in Daphnia sinensis.</title>
        <authorList>
            <person name="Jia J."/>
        </authorList>
    </citation>
    <scope>NUCLEOTIDE SEQUENCE [LARGE SCALE GENOMIC DNA]</scope>
    <source>
        <strain evidence="2 3">WSL</strain>
    </source>
</reference>
<dbReference type="PANTHER" id="PTHR46113">
    <property type="entry name" value="SNAC DOMAIN-CONTAINING PROTEIN"/>
    <property type="match status" value="1"/>
</dbReference>
<dbReference type="AlphaFoldDB" id="A0AAD5KKR4"/>
<keyword evidence="1" id="KW-0472">Membrane</keyword>
<dbReference type="EMBL" id="WJBH02000008">
    <property type="protein sequence ID" value="KAI9553762.1"/>
    <property type="molecule type" value="Genomic_DNA"/>
</dbReference>
<dbReference type="Proteomes" id="UP000820818">
    <property type="component" value="Linkage Group LG8"/>
</dbReference>